<dbReference type="PANTHER" id="PTHR36978:SF4">
    <property type="entry name" value="P-LOOP CONTAINING NUCLEOSIDE TRIPHOSPHATE HYDROLASE PROTEIN"/>
    <property type="match status" value="1"/>
</dbReference>
<dbReference type="InterPro" id="IPR027417">
    <property type="entry name" value="P-loop_NTPase"/>
</dbReference>
<dbReference type="PANTHER" id="PTHR36978">
    <property type="entry name" value="P-LOOP CONTAINING NUCLEOTIDE TRIPHOSPHATE HYDROLASE"/>
    <property type="match status" value="1"/>
</dbReference>
<keyword evidence="2" id="KW-1185">Reference proteome</keyword>
<accession>A0AA37WN12</accession>
<gene>
    <name evidence="1" type="ORF">GCM10007877_14900</name>
</gene>
<dbReference type="Gene3D" id="3.40.50.300">
    <property type="entry name" value="P-loop containing nucleotide triphosphate hydrolases"/>
    <property type="match status" value="1"/>
</dbReference>
<sequence>MNKIFIIGLPRTGTTSLSYTLLQCGYTVAHTAYTKDTFTAARVIADTPVYCDFPFFDEKFPNSKFIYLERELPLWTPSITTLIQKVQSYTQQDANALHPIFLRCFEKVFGALHNEQITDSPYLRSRYAKHKQSVVDFFQDKEERLLTINLTIEEDFHKLSEFLDCHQLYNTNLFPDAKFPLLNQNGAITDWQKVRDPNKISSHFCGPNRRRYFYDLS</sequence>
<reference evidence="1 2" key="1">
    <citation type="journal article" date="2014" name="Int. J. Syst. Evol. Microbiol.">
        <title>Complete genome sequence of Corynebacterium casei LMG S-19264T (=DSM 44701T), isolated from a smear-ripened cheese.</title>
        <authorList>
            <consortium name="US DOE Joint Genome Institute (JGI-PGF)"/>
            <person name="Walter F."/>
            <person name="Albersmeier A."/>
            <person name="Kalinowski J."/>
            <person name="Ruckert C."/>
        </authorList>
    </citation>
    <scope>NUCLEOTIDE SEQUENCE [LARGE SCALE GENOMIC DNA]</scope>
    <source>
        <strain evidence="1 2">NBRC 110095</strain>
    </source>
</reference>
<comment type="caution">
    <text evidence="1">The sequence shown here is derived from an EMBL/GenBank/DDBJ whole genome shotgun (WGS) entry which is preliminary data.</text>
</comment>
<name>A0AA37WN12_9GAMM</name>
<dbReference type="Pfam" id="PF17784">
    <property type="entry name" value="Sulfotransfer_4"/>
    <property type="match status" value="1"/>
</dbReference>
<proteinExistence type="predicted"/>
<evidence type="ECO:0000313" key="2">
    <source>
        <dbReference type="Proteomes" id="UP001156870"/>
    </source>
</evidence>
<dbReference type="SUPFAM" id="SSF52540">
    <property type="entry name" value="P-loop containing nucleoside triphosphate hydrolases"/>
    <property type="match status" value="1"/>
</dbReference>
<organism evidence="1 2">
    <name type="scientific">Marinibactrum halimedae</name>
    <dbReference type="NCBI Taxonomy" id="1444977"/>
    <lineage>
        <taxon>Bacteria</taxon>
        <taxon>Pseudomonadati</taxon>
        <taxon>Pseudomonadota</taxon>
        <taxon>Gammaproteobacteria</taxon>
        <taxon>Cellvibrionales</taxon>
        <taxon>Cellvibrionaceae</taxon>
        <taxon>Marinibactrum</taxon>
    </lineage>
</organism>
<evidence type="ECO:0000313" key="1">
    <source>
        <dbReference type="EMBL" id="GLS25776.1"/>
    </source>
</evidence>
<protein>
    <submittedName>
        <fullName evidence="1">Sulfotransferase family protein</fullName>
    </submittedName>
</protein>
<dbReference type="AlphaFoldDB" id="A0AA37WN12"/>
<dbReference type="Proteomes" id="UP001156870">
    <property type="component" value="Unassembled WGS sequence"/>
</dbReference>
<dbReference type="RefSeq" id="WP_232593922.1">
    <property type="nucleotide sequence ID" value="NZ_BSPD01000035.1"/>
</dbReference>
<dbReference type="InterPro" id="IPR040632">
    <property type="entry name" value="Sulfotransfer_4"/>
</dbReference>
<dbReference type="EMBL" id="BSPD01000035">
    <property type="protein sequence ID" value="GLS25776.1"/>
    <property type="molecule type" value="Genomic_DNA"/>
</dbReference>